<feature type="compositionally biased region" description="Polar residues" evidence="3">
    <location>
        <begin position="487"/>
        <end position="511"/>
    </location>
</feature>
<keyword evidence="2" id="KW-0904">Protein phosphatase</keyword>
<dbReference type="Gene3D" id="2.60.40.1110">
    <property type="match status" value="1"/>
</dbReference>
<protein>
    <recommendedName>
        <fullName evidence="8">Formin-like protein</fullName>
    </recommendedName>
</protein>
<feature type="compositionally biased region" description="Pro residues" evidence="3">
    <location>
        <begin position="707"/>
        <end position="716"/>
    </location>
</feature>
<evidence type="ECO:0000313" key="7">
    <source>
        <dbReference type="Proteomes" id="UP001187471"/>
    </source>
</evidence>
<proteinExistence type="inferred from homology"/>
<dbReference type="AlphaFoldDB" id="A0AA88SF25"/>
<evidence type="ECO:0000259" key="4">
    <source>
        <dbReference type="PROSITE" id="PS51182"/>
    </source>
</evidence>
<evidence type="ECO:0000256" key="1">
    <source>
        <dbReference type="ARBA" id="ARBA00006468"/>
    </source>
</evidence>
<dbReference type="PANTHER" id="PTHR45733:SF17">
    <property type="entry name" value="FORMIN-LIKE PROTEIN 14"/>
    <property type="match status" value="1"/>
</dbReference>
<dbReference type="SUPFAM" id="SSF49562">
    <property type="entry name" value="C2 domain (Calcium/lipid-binding domain, CaLB)"/>
    <property type="match status" value="1"/>
</dbReference>
<dbReference type="PROSITE" id="PS51182">
    <property type="entry name" value="C2_TENSIN"/>
    <property type="match status" value="1"/>
</dbReference>
<feature type="compositionally biased region" description="Pro residues" evidence="3">
    <location>
        <begin position="641"/>
        <end position="652"/>
    </location>
</feature>
<feature type="region of interest" description="Disordered" evidence="3">
    <location>
        <begin position="382"/>
        <end position="401"/>
    </location>
</feature>
<dbReference type="InterPro" id="IPR035892">
    <property type="entry name" value="C2_domain_sf"/>
</dbReference>
<feature type="region of interest" description="Disordered" evidence="3">
    <location>
        <begin position="418"/>
        <end position="826"/>
    </location>
</feature>
<evidence type="ECO:0000259" key="5">
    <source>
        <dbReference type="PROSITE" id="PS51444"/>
    </source>
</evidence>
<gene>
    <name evidence="6" type="ORF">RJ640_027066</name>
</gene>
<dbReference type="Proteomes" id="UP001187471">
    <property type="component" value="Unassembled WGS sequence"/>
</dbReference>
<dbReference type="InterPro" id="IPR042201">
    <property type="entry name" value="FH2_Formin_sf"/>
</dbReference>
<accession>A0AA88SF25</accession>
<feature type="compositionally biased region" description="Pro residues" evidence="3">
    <location>
        <begin position="541"/>
        <end position="571"/>
    </location>
</feature>
<feature type="compositionally biased region" description="Pro residues" evidence="3">
    <location>
        <begin position="725"/>
        <end position="735"/>
    </location>
</feature>
<reference evidence="6" key="1">
    <citation type="submission" date="2022-12" db="EMBL/GenBank/DDBJ databases">
        <title>Draft genome assemblies for two species of Escallonia (Escalloniales).</title>
        <authorList>
            <person name="Chanderbali A."/>
            <person name="Dervinis C."/>
            <person name="Anghel I."/>
            <person name="Soltis D."/>
            <person name="Soltis P."/>
            <person name="Zapata F."/>
        </authorList>
    </citation>
    <scope>NUCLEOTIDE SEQUENCE</scope>
    <source>
        <strain evidence="6">UCBG92.1500</strain>
        <tissue evidence="6">Leaf</tissue>
    </source>
</reference>
<keyword evidence="2" id="KW-0378">Hydrolase</keyword>
<dbReference type="InterPro" id="IPR051144">
    <property type="entry name" value="Formin_homology_domain"/>
</dbReference>
<evidence type="ECO:0000313" key="6">
    <source>
        <dbReference type="EMBL" id="KAK2988615.1"/>
    </source>
</evidence>
<dbReference type="SMART" id="SM01326">
    <property type="entry name" value="PTEN_C2"/>
    <property type="match status" value="1"/>
</dbReference>
<feature type="compositionally biased region" description="Pro residues" evidence="3">
    <location>
        <begin position="675"/>
        <end position="699"/>
    </location>
</feature>
<evidence type="ECO:0008006" key="8">
    <source>
        <dbReference type="Google" id="ProtNLM"/>
    </source>
</evidence>
<comment type="similarity">
    <text evidence="1">Belongs to the formin-like family. Class-II subfamily.</text>
</comment>
<feature type="compositionally biased region" description="Pro residues" evidence="3">
    <location>
        <begin position="513"/>
        <end position="531"/>
    </location>
</feature>
<dbReference type="GO" id="GO:0004721">
    <property type="term" value="F:phosphoprotein phosphatase activity"/>
    <property type="evidence" value="ECO:0007669"/>
    <property type="project" value="UniProtKB-KW"/>
</dbReference>
<evidence type="ECO:0000256" key="3">
    <source>
        <dbReference type="SAM" id="MobiDB-lite"/>
    </source>
</evidence>
<feature type="domain" description="C2 tensin-type" evidence="4">
    <location>
        <begin position="172"/>
        <end position="311"/>
    </location>
</feature>
<feature type="compositionally biased region" description="Pro residues" evidence="3">
    <location>
        <begin position="581"/>
        <end position="601"/>
    </location>
</feature>
<keyword evidence="7" id="KW-1185">Reference proteome</keyword>
<sequence length="904" mass="97664">MWRCRGRRKEPLVDGRHVGVGRCVAGRSLWVAVTSLCRREEPLVDGRHASVVFDSCFSTEVLPEGVYQLYLNEISTELHEEFPESSFLAFNFREGEKRSHFAEILCEYDVTVMDYPRQKLHSGERKTLESVYREAPKGLLQLLSPLNPFPSQLRCLQYVSRRNIIPEWPPLERAISLDCLILRAIPKFDNQNGCRPVVRMFGRNLISKGGLLTHMLFSLPKRGRSLRHYRQKDSDVIKIDIQCLVQGDVVLECIHLDLDPEREVMMFRVMFNTAFIRSNILMLNCDNLDILWDSKARFPKGFRAEVLFGDVESISPPKAPTAILNGEEKGGLPIEAFSRVQELFNGSEWVDGGDDAALWLFKQLSVLNDVRELSILRNRVTTHSSHVDSEEENNASSIADSLDFQDSEKAVNVKLDSASGANFLDDPSSQDSASDEAPDLKHSEDQPLVPDIVDFARSPSENGGQRHVNVASTPSDQGPVDTALSPGDQQPSVSSKNSPSLQQPDNVLSTNAPQPPAVSPPPLPPPPPPLSALPFNATRGHPPPPPPPPPPPNSSNRGPPLPPPVPPPPPSFNSAKERPPPRPPRPPRPPTPPPPPPPPPSDCFENFNSGSPPPPPPVPSSLPFFNLDSSTPSAAITSRIPHPPPHPPPPLRPNASLSASRGDSPRSSILATTRGPPPPPPPPPSISTKGPPPPPPLPPMKSRASSPAPPPPPLPPSIGITANKAPPPPPPPPSVQKPSVAARPPPPPPPPGAPRQGSVPPPPPQAPKPPSAPPPPMRRGSSPSPPPIPGAQMPPPPPPSTGRGRSSIHGRSRVAAGSIPPKKASLKPLHWVKVTRAIQGSLWADSQRQENQSRAPEIDISELESLFSAASASDGAGKGAVRRCSKITKPEKVQLVNTIILIFA</sequence>
<feature type="domain" description="FH2" evidence="5">
    <location>
        <begin position="816"/>
        <end position="904"/>
    </location>
</feature>
<comment type="caution">
    <text evidence="6">The sequence shown here is derived from an EMBL/GenBank/DDBJ whole genome shotgun (WGS) entry which is preliminary data.</text>
</comment>
<evidence type="ECO:0000256" key="2">
    <source>
        <dbReference type="ARBA" id="ARBA00022912"/>
    </source>
</evidence>
<dbReference type="InterPro" id="IPR014020">
    <property type="entry name" value="Tensin_C2-dom"/>
</dbReference>
<dbReference type="Pfam" id="PF02181">
    <property type="entry name" value="FH2"/>
    <property type="match status" value="1"/>
</dbReference>
<dbReference type="InterPro" id="IPR015425">
    <property type="entry name" value="FH2_Formin"/>
</dbReference>
<dbReference type="Pfam" id="PF10409">
    <property type="entry name" value="PTEN_C2"/>
    <property type="match status" value="1"/>
</dbReference>
<dbReference type="Gene3D" id="1.20.58.2220">
    <property type="entry name" value="Formin, FH2 domain"/>
    <property type="match status" value="1"/>
</dbReference>
<feature type="compositionally biased region" description="Polar residues" evidence="3">
    <location>
        <begin position="655"/>
        <end position="671"/>
    </location>
</feature>
<feature type="compositionally biased region" description="Pro residues" evidence="3">
    <location>
        <begin position="611"/>
        <end position="620"/>
    </location>
</feature>
<organism evidence="6 7">
    <name type="scientific">Escallonia rubra</name>
    <dbReference type="NCBI Taxonomy" id="112253"/>
    <lineage>
        <taxon>Eukaryota</taxon>
        <taxon>Viridiplantae</taxon>
        <taxon>Streptophyta</taxon>
        <taxon>Embryophyta</taxon>
        <taxon>Tracheophyta</taxon>
        <taxon>Spermatophyta</taxon>
        <taxon>Magnoliopsida</taxon>
        <taxon>eudicotyledons</taxon>
        <taxon>Gunneridae</taxon>
        <taxon>Pentapetalae</taxon>
        <taxon>asterids</taxon>
        <taxon>campanulids</taxon>
        <taxon>Escalloniales</taxon>
        <taxon>Escalloniaceae</taxon>
        <taxon>Escallonia</taxon>
    </lineage>
</organism>
<dbReference type="PANTHER" id="PTHR45733">
    <property type="entry name" value="FORMIN-J"/>
    <property type="match status" value="1"/>
</dbReference>
<feature type="compositionally biased region" description="Pro residues" evidence="3">
    <location>
        <begin position="743"/>
        <end position="800"/>
    </location>
</feature>
<dbReference type="PROSITE" id="PS51444">
    <property type="entry name" value="FH2"/>
    <property type="match status" value="1"/>
</dbReference>
<dbReference type="EMBL" id="JAVXUO010000845">
    <property type="protein sequence ID" value="KAK2988615.1"/>
    <property type="molecule type" value="Genomic_DNA"/>
</dbReference>
<feature type="compositionally biased region" description="Polar residues" evidence="3">
    <location>
        <begin position="627"/>
        <end position="636"/>
    </location>
</feature>
<name>A0AA88SF25_9ASTE</name>